<keyword evidence="7" id="KW-0021">Allosteric enzyme</keyword>
<feature type="binding site" evidence="7">
    <location>
        <begin position="110"/>
        <end position="111"/>
    </location>
    <ligand>
        <name>NAD(+)</name>
        <dbReference type="ChEBI" id="CHEBI:57540"/>
    </ligand>
</feature>
<dbReference type="PANTHER" id="PTHR43128">
    <property type="entry name" value="L-2-HYDROXYCARBOXYLATE DEHYDROGENASE (NAD(P)(+))"/>
    <property type="match status" value="1"/>
</dbReference>
<feature type="binding site" evidence="9">
    <location>
        <begin position="40"/>
        <end position="45"/>
    </location>
    <ligand>
        <name>NAD(+)</name>
        <dbReference type="ChEBI" id="CHEBI:57540"/>
    </ligand>
</feature>
<name>A0AB36RN26_9CORY</name>
<dbReference type="PROSITE" id="PS00064">
    <property type="entry name" value="L_LDH"/>
    <property type="match status" value="1"/>
</dbReference>
<keyword evidence="7" id="KW-0597">Phosphoprotein</keyword>
<feature type="binding site" evidence="7">
    <location>
        <begin position="149"/>
        <end position="151"/>
    </location>
    <ligand>
        <name>NAD(+)</name>
        <dbReference type="ChEBI" id="CHEBI:57540"/>
    </ligand>
</feature>
<feature type="binding site" evidence="7">
    <location>
        <position position="119"/>
    </location>
    <ligand>
        <name>substrate</name>
    </ligand>
</feature>
<feature type="binding site" evidence="9">
    <location>
        <position position="126"/>
    </location>
    <ligand>
        <name>NAD(+)</name>
        <dbReference type="ChEBI" id="CHEBI:57540"/>
    </ligand>
</feature>
<dbReference type="GO" id="GO:0004459">
    <property type="term" value="F:L-lactate dehydrogenase (NAD+) activity"/>
    <property type="evidence" value="ECO:0007669"/>
    <property type="project" value="UniProtKB-UniRule"/>
</dbReference>
<accession>A0AB36RN26</accession>
<feature type="active site" description="Proton acceptor" evidence="7 8">
    <location>
        <position position="206"/>
    </location>
</feature>
<evidence type="ECO:0000256" key="7">
    <source>
        <dbReference type="HAMAP-Rule" id="MF_00488"/>
    </source>
</evidence>
<evidence type="ECO:0000256" key="10">
    <source>
        <dbReference type="SAM" id="MobiDB-lite"/>
    </source>
</evidence>
<evidence type="ECO:0000256" key="6">
    <source>
        <dbReference type="ARBA" id="ARBA00049258"/>
    </source>
</evidence>
<dbReference type="InterPro" id="IPR001236">
    <property type="entry name" value="Lactate/malate_DH_N"/>
</dbReference>
<feature type="domain" description="Lactate/malate dehydrogenase N-terminal" evidence="11">
    <location>
        <begin position="35"/>
        <end position="173"/>
    </location>
</feature>
<evidence type="ECO:0000313" key="14">
    <source>
        <dbReference type="Proteomes" id="UP000218041"/>
    </source>
</evidence>
<feature type="binding site" evidence="7">
    <location>
        <begin position="179"/>
        <end position="182"/>
    </location>
    <ligand>
        <name>substrate</name>
    </ligand>
</feature>
<feature type="binding site" evidence="7">
    <location>
        <begin position="151"/>
        <end position="154"/>
    </location>
    <ligand>
        <name>substrate</name>
    </ligand>
</feature>
<feature type="binding site" evidence="7">
    <location>
        <position position="70"/>
    </location>
    <ligand>
        <name>NAD(+)</name>
        <dbReference type="ChEBI" id="CHEBI:57540"/>
    </ligand>
</feature>
<reference evidence="13 14" key="1">
    <citation type="submission" date="2017-08" db="EMBL/GenBank/DDBJ databases">
        <title>Whole genome sequences of 6 clinical strains closest to Corynebacterium imitans.</title>
        <authorList>
            <person name="Bernier A.-M."/>
            <person name="Burdz T."/>
            <person name="Bernard K."/>
        </authorList>
    </citation>
    <scope>NUCLEOTIDE SEQUENCE [LARGE SCALE GENOMIC DNA]</scope>
    <source>
        <strain evidence="13 14">NML92-0415</strain>
    </source>
</reference>
<evidence type="ECO:0000256" key="2">
    <source>
        <dbReference type="ARBA" id="ARBA00006054"/>
    </source>
</evidence>
<dbReference type="NCBIfam" id="TIGR01771">
    <property type="entry name" value="L-LDH-NAD"/>
    <property type="match status" value="1"/>
</dbReference>
<feature type="region of interest" description="Disordered" evidence="10">
    <location>
        <begin position="1"/>
        <end position="27"/>
    </location>
</feature>
<protein>
    <recommendedName>
        <fullName evidence="3 7">L-lactate dehydrogenase</fullName>
        <shortName evidence="7">L-LDH</shortName>
        <ecNumber evidence="3 7">1.1.1.27</ecNumber>
    </recommendedName>
</protein>
<dbReference type="SUPFAM" id="SSF51735">
    <property type="entry name" value="NAD(P)-binding Rossmann-fold domains"/>
    <property type="match status" value="1"/>
</dbReference>
<evidence type="ECO:0000313" key="13">
    <source>
        <dbReference type="EMBL" id="PAT11363.1"/>
    </source>
</evidence>
<organism evidence="13 14">
    <name type="scientific">Corynebacterium hadale</name>
    <dbReference type="NCBI Taxonomy" id="2026255"/>
    <lineage>
        <taxon>Bacteria</taxon>
        <taxon>Bacillati</taxon>
        <taxon>Actinomycetota</taxon>
        <taxon>Actinomycetes</taxon>
        <taxon>Mycobacteriales</taxon>
        <taxon>Corynebacteriaceae</taxon>
        <taxon>Corynebacterium</taxon>
    </lineage>
</organism>
<feature type="binding site" evidence="7">
    <location>
        <position position="263"/>
    </location>
    <ligand>
        <name>substrate</name>
    </ligand>
</feature>
<dbReference type="CDD" id="cd05291">
    <property type="entry name" value="HicDH_like"/>
    <property type="match status" value="1"/>
</dbReference>
<dbReference type="HAMAP" id="MF_00488">
    <property type="entry name" value="Lactate_dehydrog"/>
    <property type="match status" value="1"/>
</dbReference>
<dbReference type="InterPro" id="IPR022383">
    <property type="entry name" value="Lactate/malate_DH_C"/>
</dbReference>
<keyword evidence="5 7" id="KW-0520">NAD</keyword>
<dbReference type="Gene3D" id="3.90.110.10">
    <property type="entry name" value="Lactate dehydrogenase/glycoside hydrolase, family 4, C-terminal"/>
    <property type="match status" value="1"/>
</dbReference>
<feature type="binding site" evidence="7">
    <location>
        <position position="44"/>
    </location>
    <ligand>
        <name>NAD(+)</name>
        <dbReference type="ChEBI" id="CHEBI:57540"/>
    </ligand>
</feature>
<dbReference type="GO" id="GO:0006089">
    <property type="term" value="P:lactate metabolic process"/>
    <property type="evidence" value="ECO:0007669"/>
    <property type="project" value="TreeGrafter"/>
</dbReference>
<dbReference type="InterPro" id="IPR036291">
    <property type="entry name" value="NAD(P)-bd_dom_sf"/>
</dbReference>
<evidence type="ECO:0000256" key="4">
    <source>
        <dbReference type="ARBA" id="ARBA00023002"/>
    </source>
</evidence>
<dbReference type="EMBL" id="NSGP01000002">
    <property type="protein sequence ID" value="PAT11363.1"/>
    <property type="molecule type" value="Genomic_DNA"/>
</dbReference>
<comment type="similarity">
    <text evidence="2 7">Belongs to the LDH/MDH superfamily. LDH family.</text>
</comment>
<dbReference type="InterPro" id="IPR018177">
    <property type="entry name" value="L-lactate_DH_AS"/>
</dbReference>
<comment type="function">
    <text evidence="7">Catalyzes the conversion of lactate to pyruvate.</text>
</comment>
<feature type="binding site" evidence="7">
    <location>
        <position position="113"/>
    </location>
    <ligand>
        <name>substrate</name>
    </ligand>
</feature>
<evidence type="ECO:0000256" key="3">
    <source>
        <dbReference type="ARBA" id="ARBA00012967"/>
    </source>
</evidence>
<dbReference type="PANTHER" id="PTHR43128:SF16">
    <property type="entry name" value="L-LACTATE DEHYDROGENASE"/>
    <property type="match status" value="1"/>
</dbReference>
<keyword evidence="4 7" id="KW-0560">Oxidoreductase</keyword>
<evidence type="ECO:0000256" key="1">
    <source>
        <dbReference type="ARBA" id="ARBA00004843"/>
    </source>
</evidence>
<evidence type="ECO:0000259" key="11">
    <source>
        <dbReference type="Pfam" id="PF00056"/>
    </source>
</evidence>
<comment type="subcellular location">
    <subcellularLocation>
        <location evidence="7">Cytoplasm</location>
    </subcellularLocation>
</comment>
<evidence type="ECO:0000256" key="9">
    <source>
        <dbReference type="PIRSR" id="PIRSR000102-3"/>
    </source>
</evidence>
<dbReference type="Pfam" id="PF00056">
    <property type="entry name" value="Ldh_1_N"/>
    <property type="match status" value="1"/>
</dbReference>
<comment type="subunit">
    <text evidence="7">Homotetramer.</text>
</comment>
<feature type="binding site" evidence="7">
    <location>
        <position position="96"/>
    </location>
    <ligand>
        <name>NAD(+)</name>
        <dbReference type="ChEBI" id="CHEBI:57540"/>
    </ligand>
</feature>
<feature type="compositionally biased region" description="Polar residues" evidence="10">
    <location>
        <begin position="17"/>
        <end position="27"/>
    </location>
</feature>
<dbReference type="AlphaFoldDB" id="A0AB36RN26"/>
<evidence type="ECO:0000256" key="5">
    <source>
        <dbReference type="ARBA" id="ARBA00023027"/>
    </source>
</evidence>
<comment type="caution">
    <text evidence="13">The sequence shown here is derived from an EMBL/GenBank/DDBJ whole genome shotgun (WGS) entry which is preliminary data.</text>
</comment>
<feature type="binding site" evidence="7 9">
    <location>
        <position position="65"/>
    </location>
    <ligand>
        <name>NAD(+)</name>
        <dbReference type="ChEBI" id="CHEBI:57540"/>
    </ligand>
</feature>
<dbReference type="GO" id="GO:0006096">
    <property type="term" value="P:glycolytic process"/>
    <property type="evidence" value="ECO:0007669"/>
    <property type="project" value="UniProtKB-UniRule"/>
</dbReference>
<feature type="binding site" evidence="7">
    <location>
        <position position="199"/>
    </location>
    <ligand>
        <name>beta-D-fructose 1,6-bisphosphate</name>
        <dbReference type="ChEBI" id="CHEBI:32966"/>
        <note>allosteric activator</note>
    </ligand>
</feature>
<comment type="activity regulation">
    <text evidence="7">Allosterically activated by fructose 1,6-bisphosphate (FBP).</text>
</comment>
<feature type="domain" description="Lactate/malate dehydrogenase C-terminal" evidence="12">
    <location>
        <begin position="176"/>
        <end position="343"/>
    </location>
</feature>
<dbReference type="InterPro" id="IPR015955">
    <property type="entry name" value="Lactate_DH/Glyco_Ohase_4_C"/>
</dbReference>
<comment type="catalytic activity">
    <reaction evidence="6 7">
        <text>(S)-lactate + NAD(+) = pyruvate + NADH + H(+)</text>
        <dbReference type="Rhea" id="RHEA:23444"/>
        <dbReference type="ChEBI" id="CHEBI:15361"/>
        <dbReference type="ChEBI" id="CHEBI:15378"/>
        <dbReference type="ChEBI" id="CHEBI:16651"/>
        <dbReference type="ChEBI" id="CHEBI:57540"/>
        <dbReference type="ChEBI" id="CHEBI:57945"/>
        <dbReference type="EC" id="1.1.1.27"/>
    </reaction>
</comment>
<feature type="modified residue" description="Phosphotyrosine" evidence="7">
    <location>
        <position position="254"/>
    </location>
</feature>
<dbReference type="GO" id="GO:0005737">
    <property type="term" value="C:cytoplasm"/>
    <property type="evidence" value="ECO:0007669"/>
    <property type="project" value="UniProtKB-SubCell"/>
</dbReference>
<feature type="binding site" evidence="7">
    <location>
        <position position="132"/>
    </location>
    <ligand>
        <name>NAD(+)</name>
        <dbReference type="ChEBI" id="CHEBI:57540"/>
    </ligand>
</feature>
<comment type="pathway">
    <text evidence="1 7">Fermentation; pyruvate fermentation to lactate; (S)-lactate from pyruvate: step 1/1.</text>
</comment>
<dbReference type="SUPFAM" id="SSF56327">
    <property type="entry name" value="LDH C-terminal domain-like"/>
    <property type="match status" value="1"/>
</dbReference>
<gene>
    <name evidence="7" type="primary">ldh</name>
    <name evidence="13" type="ORF">CKJ80_01545</name>
</gene>
<dbReference type="PRINTS" id="PR00086">
    <property type="entry name" value="LLDHDRGNASE"/>
</dbReference>
<keyword evidence="7" id="KW-0963">Cytoplasm</keyword>
<dbReference type="PIRSF" id="PIRSF000102">
    <property type="entry name" value="Lac_mal_DH"/>
    <property type="match status" value="1"/>
</dbReference>
<dbReference type="InterPro" id="IPR011304">
    <property type="entry name" value="L-lactate_DH"/>
</dbReference>
<evidence type="ECO:0000256" key="8">
    <source>
        <dbReference type="PIRSR" id="PIRSR000102-1"/>
    </source>
</evidence>
<dbReference type="Proteomes" id="UP000218041">
    <property type="component" value="Unassembled WGS sequence"/>
</dbReference>
<dbReference type="Gene3D" id="3.40.50.720">
    <property type="entry name" value="NAD(P)-binding Rossmann-like Domain"/>
    <property type="match status" value="1"/>
</dbReference>
<sequence>MPETTSTGHGIGKRRTTVSITNPSTPKNNITPGNKVVLIGAGAVGVAYAYALINQGLCDQLAIIDLAEEKTRGEVEDLNHAVPYSGHNTKVTFGTYEDCRDAALVVNCAGVAQREGETRLDLVGRNVKIFESINKEVMANGFNGIYLVATNPVDILTYATQKQTGLPASQVLGSGTVLDTARWRYNLSQKYNVSASSVHSYIIGEHGDTELPVISTGSIAGIALRNRLAEEAESNPDVYKEVDEMFVATRDAAYHIIQAKGSTDFGIGSCLARITRAIFANEDVVLPISAKLDGQYGHNDIYIGTPAVVNRNGVREAVELRLNDEEKEKFDHSATTLRKVMEDAGLV</sequence>
<evidence type="ECO:0000259" key="12">
    <source>
        <dbReference type="Pfam" id="PF02866"/>
    </source>
</evidence>
<proteinExistence type="inferred from homology"/>
<dbReference type="FunFam" id="3.40.50.720:FF:000018">
    <property type="entry name" value="Malate dehydrogenase"/>
    <property type="match status" value="1"/>
</dbReference>
<feature type="binding site" evidence="7">
    <location>
        <position position="184"/>
    </location>
    <ligand>
        <name>beta-D-fructose 1,6-bisphosphate</name>
        <dbReference type="ChEBI" id="CHEBI:32966"/>
        <note>allosteric activator</note>
    </ligand>
</feature>
<dbReference type="InterPro" id="IPR001557">
    <property type="entry name" value="L-lactate/malate_DH"/>
</dbReference>
<dbReference type="EC" id="1.1.1.27" evidence="3 7"/>
<dbReference type="Pfam" id="PF02866">
    <property type="entry name" value="Ldh_1_C"/>
    <property type="match status" value="1"/>
</dbReference>
<dbReference type="NCBIfam" id="NF000824">
    <property type="entry name" value="PRK00066.1"/>
    <property type="match status" value="1"/>
</dbReference>
<feature type="binding site" evidence="7">
    <location>
        <position position="174"/>
    </location>
    <ligand>
        <name>NAD(+)</name>
        <dbReference type="ChEBI" id="CHEBI:57540"/>
    </ligand>
</feature>